<dbReference type="GO" id="GO:0016020">
    <property type="term" value="C:membrane"/>
    <property type="evidence" value="ECO:0007669"/>
    <property type="project" value="TreeGrafter"/>
</dbReference>
<keyword evidence="2" id="KW-0378">Hydrolase</keyword>
<keyword evidence="1" id="KW-0479">Metal-binding</keyword>
<dbReference type="GO" id="GO:0046872">
    <property type="term" value="F:metal ion binding"/>
    <property type="evidence" value="ECO:0007669"/>
    <property type="project" value="UniProtKB-KW"/>
</dbReference>
<comment type="caution">
    <text evidence="4">The sequence shown here is derived from an EMBL/GenBank/DDBJ whole genome shotgun (WGS) entry which is preliminary data.</text>
</comment>
<protein>
    <submittedName>
        <fullName evidence="4">Polysaccharide deacetylase family protein</fullName>
    </submittedName>
</protein>
<dbReference type="GO" id="GO:0005975">
    <property type="term" value="P:carbohydrate metabolic process"/>
    <property type="evidence" value="ECO:0007669"/>
    <property type="project" value="InterPro"/>
</dbReference>
<dbReference type="InterPro" id="IPR050248">
    <property type="entry name" value="Polysacc_deacetylase_ArnD"/>
</dbReference>
<dbReference type="EMBL" id="JAKNDE010000011">
    <property type="protein sequence ID" value="MCG5033991.1"/>
    <property type="molecule type" value="Genomic_DNA"/>
</dbReference>
<dbReference type="SUPFAM" id="SSF88713">
    <property type="entry name" value="Glycoside hydrolase/deacetylase"/>
    <property type="match status" value="1"/>
</dbReference>
<evidence type="ECO:0000313" key="4">
    <source>
        <dbReference type="EMBL" id="MCG5033991.1"/>
    </source>
</evidence>
<dbReference type="Proteomes" id="UP001200089">
    <property type="component" value="Unassembled WGS sequence"/>
</dbReference>
<reference evidence="4" key="1">
    <citation type="submission" date="2022-01" db="EMBL/GenBank/DDBJ databases">
        <title>Collection of gut derived symbiotic bacterial strains cultured from healthy donors.</title>
        <authorList>
            <person name="Lin H."/>
            <person name="Kohout C."/>
            <person name="Waligurski E."/>
            <person name="Pamer E.G."/>
        </authorList>
    </citation>
    <scope>NUCLEOTIDE SEQUENCE</scope>
    <source>
        <strain evidence="4">DFI.1.11</strain>
    </source>
</reference>
<dbReference type="CDD" id="cd10954">
    <property type="entry name" value="CE4_CtAXE_like"/>
    <property type="match status" value="1"/>
</dbReference>
<dbReference type="AlphaFoldDB" id="A0AAW5CK89"/>
<dbReference type="InterPro" id="IPR011330">
    <property type="entry name" value="Glyco_hydro/deAcase_b/a-brl"/>
</dbReference>
<accession>A0AAW5CK89</accession>
<organism evidence="4 5">
    <name type="scientific">Blautia massiliensis</name>
    <name type="common">ex Durand et al. 2017</name>
    <dbReference type="NCBI Taxonomy" id="1737424"/>
    <lineage>
        <taxon>Bacteria</taxon>
        <taxon>Bacillati</taxon>
        <taxon>Bacillota</taxon>
        <taxon>Clostridia</taxon>
        <taxon>Lachnospirales</taxon>
        <taxon>Lachnospiraceae</taxon>
        <taxon>Blautia</taxon>
    </lineage>
</organism>
<evidence type="ECO:0000256" key="2">
    <source>
        <dbReference type="ARBA" id="ARBA00022801"/>
    </source>
</evidence>
<dbReference type="PROSITE" id="PS51677">
    <property type="entry name" value="NODB"/>
    <property type="match status" value="1"/>
</dbReference>
<dbReference type="InterPro" id="IPR002509">
    <property type="entry name" value="NODB_dom"/>
</dbReference>
<evidence type="ECO:0000259" key="3">
    <source>
        <dbReference type="PROSITE" id="PS51677"/>
    </source>
</evidence>
<dbReference type="GO" id="GO:0016810">
    <property type="term" value="F:hydrolase activity, acting on carbon-nitrogen (but not peptide) bonds"/>
    <property type="evidence" value="ECO:0007669"/>
    <property type="project" value="InterPro"/>
</dbReference>
<dbReference type="PANTHER" id="PTHR10587:SF133">
    <property type="entry name" value="CHITIN DEACETYLASE 1-RELATED"/>
    <property type="match status" value="1"/>
</dbReference>
<dbReference type="RefSeq" id="WP_237972223.1">
    <property type="nucleotide sequence ID" value="NZ_JAKNDE010000011.1"/>
</dbReference>
<evidence type="ECO:0000256" key="1">
    <source>
        <dbReference type="ARBA" id="ARBA00022723"/>
    </source>
</evidence>
<sequence>MDKRKKYFCVVAMVLILLSGYGKISDSAFRMRVTRMIAGEGMLRLVAAQYGQKAAEPVAETASDRSEKEDRPRVALTFDDGPHATYTPLLLDGLRKRGIHATFFLMGKNIRGNEEIVMQMQRDGHLIGNHTYDHVQLDKLPGDQACQQIIKTNNEIYEITGEYPMYLRPPYGAWPKDLELCVTMLPVFWDVDTLDWKSKNVRSVENIVKRQVKDGSIILMHDSFSTSVEAALEIADMLTEEGYDLVTADQLLVM</sequence>
<dbReference type="Pfam" id="PF01522">
    <property type="entry name" value="Polysacc_deac_1"/>
    <property type="match status" value="1"/>
</dbReference>
<name>A0AAW5CK89_9FIRM</name>
<proteinExistence type="predicted"/>
<evidence type="ECO:0000313" key="5">
    <source>
        <dbReference type="Proteomes" id="UP001200089"/>
    </source>
</evidence>
<feature type="domain" description="NodB homology" evidence="3">
    <location>
        <begin position="72"/>
        <end position="246"/>
    </location>
</feature>
<dbReference type="PANTHER" id="PTHR10587">
    <property type="entry name" value="GLYCOSYL TRANSFERASE-RELATED"/>
    <property type="match status" value="1"/>
</dbReference>
<gene>
    <name evidence="4" type="ORF">L0P48_10300</name>
</gene>
<dbReference type="Gene3D" id="3.20.20.370">
    <property type="entry name" value="Glycoside hydrolase/deacetylase"/>
    <property type="match status" value="1"/>
</dbReference>